<dbReference type="InterPro" id="IPR000182">
    <property type="entry name" value="GNAT_dom"/>
</dbReference>
<dbReference type="PANTHER" id="PTHR43792">
    <property type="entry name" value="GNAT FAMILY, PUTATIVE (AFU_ORTHOLOGUE AFUA_3G00765)-RELATED-RELATED"/>
    <property type="match status" value="1"/>
</dbReference>
<dbReference type="GO" id="GO:0016747">
    <property type="term" value="F:acyltransferase activity, transferring groups other than amino-acyl groups"/>
    <property type="evidence" value="ECO:0007669"/>
    <property type="project" value="InterPro"/>
</dbReference>
<dbReference type="AlphaFoldDB" id="A0A6J6ZRM2"/>
<name>A0A6J6ZRM2_9ZZZZ</name>
<dbReference type="InterPro" id="IPR016181">
    <property type="entry name" value="Acyl_CoA_acyltransferase"/>
</dbReference>
<dbReference type="PANTHER" id="PTHR43792:SF13">
    <property type="entry name" value="ACETYLTRANSFERASE"/>
    <property type="match status" value="1"/>
</dbReference>
<sequence>MKESAQIIGSTSFHAAPDKDGMVEIGLGIHRNFHNQGYGYEALKGMWSWACKHQEVKTLRYTVSADNAASVALVRKFGFIHVGQQIDDIDGPEEVYELSAQEFKGIS</sequence>
<dbReference type="SUPFAM" id="SSF55729">
    <property type="entry name" value="Acyl-CoA N-acyltransferases (Nat)"/>
    <property type="match status" value="1"/>
</dbReference>
<dbReference type="PROSITE" id="PS51186">
    <property type="entry name" value="GNAT"/>
    <property type="match status" value="1"/>
</dbReference>
<organism evidence="3">
    <name type="scientific">freshwater metagenome</name>
    <dbReference type="NCBI Taxonomy" id="449393"/>
    <lineage>
        <taxon>unclassified sequences</taxon>
        <taxon>metagenomes</taxon>
        <taxon>ecological metagenomes</taxon>
    </lineage>
</organism>
<dbReference type="EMBL" id="CAEZXG010000001">
    <property type="protein sequence ID" value="CAB4671505.1"/>
    <property type="molecule type" value="Genomic_DNA"/>
</dbReference>
<dbReference type="Pfam" id="PF13302">
    <property type="entry name" value="Acetyltransf_3"/>
    <property type="match status" value="1"/>
</dbReference>
<reference evidence="3" key="1">
    <citation type="submission" date="2020-05" db="EMBL/GenBank/DDBJ databases">
        <authorList>
            <person name="Chiriac C."/>
            <person name="Salcher M."/>
            <person name="Ghai R."/>
            <person name="Kavagutti S V."/>
        </authorList>
    </citation>
    <scope>NUCLEOTIDE SEQUENCE</scope>
</reference>
<evidence type="ECO:0000313" key="2">
    <source>
        <dbReference type="EMBL" id="CAB4671505.1"/>
    </source>
</evidence>
<dbReference type="Gene3D" id="3.40.630.30">
    <property type="match status" value="1"/>
</dbReference>
<evidence type="ECO:0000313" key="3">
    <source>
        <dbReference type="EMBL" id="CAB4820397.1"/>
    </source>
</evidence>
<proteinExistence type="predicted"/>
<gene>
    <name evidence="2" type="ORF">UFOPK2359_00045</name>
    <name evidence="3" type="ORF">UFOPK3167_00249</name>
</gene>
<dbReference type="InterPro" id="IPR051531">
    <property type="entry name" value="N-acetyltransferase"/>
</dbReference>
<feature type="domain" description="N-acetyltransferase" evidence="1">
    <location>
        <begin position="1"/>
        <end position="101"/>
    </location>
</feature>
<dbReference type="EMBL" id="CAFABF010000005">
    <property type="protein sequence ID" value="CAB4820397.1"/>
    <property type="molecule type" value="Genomic_DNA"/>
</dbReference>
<protein>
    <submittedName>
        <fullName evidence="3">Unannotated protein</fullName>
    </submittedName>
</protein>
<evidence type="ECO:0000259" key="1">
    <source>
        <dbReference type="PROSITE" id="PS51186"/>
    </source>
</evidence>
<accession>A0A6J6ZRM2</accession>